<feature type="transmembrane region" description="Helical" evidence="7">
    <location>
        <begin position="280"/>
        <end position="297"/>
    </location>
</feature>
<feature type="transmembrane region" description="Helical" evidence="7">
    <location>
        <begin position="167"/>
        <end position="186"/>
    </location>
</feature>
<keyword evidence="2" id="KW-0813">Transport</keyword>
<keyword evidence="3" id="KW-1003">Cell membrane</keyword>
<organism evidence="9 11">
    <name type="scientific">Proteus penneri</name>
    <dbReference type="NCBI Taxonomy" id="102862"/>
    <lineage>
        <taxon>Bacteria</taxon>
        <taxon>Pseudomonadati</taxon>
        <taxon>Pseudomonadota</taxon>
        <taxon>Gammaproteobacteria</taxon>
        <taxon>Enterobacterales</taxon>
        <taxon>Morganellaceae</taxon>
        <taxon>Proteus</taxon>
    </lineage>
</organism>
<evidence type="ECO:0000256" key="2">
    <source>
        <dbReference type="ARBA" id="ARBA00022448"/>
    </source>
</evidence>
<keyword evidence="6 7" id="KW-0472">Membrane</keyword>
<reference evidence="11" key="1">
    <citation type="submission" date="2015-06" db="EMBL/GenBank/DDBJ databases">
        <authorList>
            <person name="Urmite Genomes"/>
        </authorList>
    </citation>
    <scope>NUCLEOTIDE SEQUENCE [LARGE SCALE GENOMIC DNA]</scope>
    <source>
        <strain evidence="11">CSUR P1867</strain>
    </source>
</reference>
<feature type="domain" description="Major facilitator superfamily (MFS) profile" evidence="8">
    <location>
        <begin position="13"/>
        <end position="393"/>
    </location>
</feature>
<feature type="transmembrane region" description="Helical" evidence="7">
    <location>
        <begin position="250"/>
        <end position="271"/>
    </location>
</feature>
<feature type="transmembrane region" description="Helical" evidence="7">
    <location>
        <begin position="303"/>
        <end position="327"/>
    </location>
</feature>
<feature type="transmembrane region" description="Helical" evidence="7">
    <location>
        <begin position="217"/>
        <end position="238"/>
    </location>
</feature>
<dbReference type="EMBL" id="JAEKCB010000003">
    <property type="protein sequence ID" value="MBJ2117625.1"/>
    <property type="molecule type" value="Genomic_DNA"/>
</dbReference>
<dbReference type="GO" id="GO:0005886">
    <property type="term" value="C:plasma membrane"/>
    <property type="evidence" value="ECO:0007669"/>
    <property type="project" value="UniProtKB-SubCell"/>
</dbReference>
<evidence type="ECO:0000256" key="7">
    <source>
        <dbReference type="SAM" id="Phobius"/>
    </source>
</evidence>
<dbReference type="PANTHER" id="PTHR23517:SF2">
    <property type="entry name" value="MULTIDRUG RESISTANCE PROTEIN MDTH"/>
    <property type="match status" value="1"/>
</dbReference>
<dbReference type="GO" id="GO:0022857">
    <property type="term" value="F:transmembrane transporter activity"/>
    <property type="evidence" value="ECO:0007669"/>
    <property type="project" value="InterPro"/>
</dbReference>
<dbReference type="Proteomes" id="UP000183920">
    <property type="component" value="Unassembled WGS sequence"/>
</dbReference>
<dbReference type="Proteomes" id="UP000619976">
    <property type="component" value="Unassembled WGS sequence"/>
</dbReference>
<name>A0A0G4Q7F0_9GAMM</name>
<evidence type="ECO:0000256" key="3">
    <source>
        <dbReference type="ARBA" id="ARBA00022475"/>
    </source>
</evidence>
<evidence type="ECO:0000313" key="10">
    <source>
        <dbReference type="EMBL" id="MBJ2117625.1"/>
    </source>
</evidence>
<dbReference type="EMBL" id="CVRY01000003">
    <property type="protein sequence ID" value="CRL61785.1"/>
    <property type="molecule type" value="Genomic_DNA"/>
</dbReference>
<evidence type="ECO:0000259" key="8">
    <source>
        <dbReference type="PROSITE" id="PS50850"/>
    </source>
</evidence>
<dbReference type="Pfam" id="PF07690">
    <property type="entry name" value="MFS_1"/>
    <property type="match status" value="1"/>
</dbReference>
<evidence type="ECO:0000256" key="5">
    <source>
        <dbReference type="ARBA" id="ARBA00022989"/>
    </source>
</evidence>
<dbReference type="InterPro" id="IPR050171">
    <property type="entry name" value="MFS_Transporters"/>
</dbReference>
<dbReference type="AlphaFoldDB" id="A0A0G4Q7F0"/>
<dbReference type="Gene3D" id="1.20.1250.20">
    <property type="entry name" value="MFS general substrate transporter like domains"/>
    <property type="match status" value="1"/>
</dbReference>
<comment type="subcellular location">
    <subcellularLocation>
        <location evidence="1">Cell membrane</location>
        <topology evidence="1">Multi-pass membrane protein</topology>
    </subcellularLocation>
</comment>
<reference evidence="10 12" key="3">
    <citation type="submission" date="2020-12" db="EMBL/GenBank/DDBJ databases">
        <title>Enhanced detection system for hospital associated transmission using whole genome sequencing surveillance.</title>
        <authorList>
            <person name="Harrison L.H."/>
            <person name="Van Tyne D."/>
            <person name="Marsh J.W."/>
            <person name="Griffith M.P."/>
            <person name="Snyder D.J."/>
            <person name="Cooper V.S."/>
            <person name="Mustapha M."/>
        </authorList>
    </citation>
    <scope>NUCLEOTIDE SEQUENCE [LARGE SCALE GENOMIC DNA]</scope>
    <source>
        <strain evidence="10 12">PR00195</strain>
    </source>
</reference>
<evidence type="ECO:0000256" key="4">
    <source>
        <dbReference type="ARBA" id="ARBA00022692"/>
    </source>
</evidence>
<feature type="transmembrane region" description="Helical" evidence="7">
    <location>
        <begin position="21"/>
        <end position="42"/>
    </location>
</feature>
<reference evidence="9" key="2">
    <citation type="submission" date="2015-06" db="EMBL/GenBank/DDBJ databases">
        <authorList>
            <person name="Urmite Genomes Urmite Genomes"/>
        </authorList>
    </citation>
    <scope>NUCLEOTIDE SEQUENCE [LARGE SCALE GENOMIC DNA]</scope>
    <source>
        <strain evidence="9">CSUR P1867</strain>
    </source>
</reference>
<dbReference type="Gene3D" id="3.30.70.100">
    <property type="match status" value="1"/>
</dbReference>
<evidence type="ECO:0000256" key="6">
    <source>
        <dbReference type="ARBA" id="ARBA00023136"/>
    </source>
</evidence>
<feature type="transmembrane region" description="Helical" evidence="7">
    <location>
        <begin position="368"/>
        <end position="388"/>
    </location>
</feature>
<dbReference type="CDD" id="cd17472">
    <property type="entry name" value="MFS_YajR_like"/>
    <property type="match status" value="1"/>
</dbReference>
<evidence type="ECO:0000313" key="12">
    <source>
        <dbReference type="Proteomes" id="UP000619976"/>
    </source>
</evidence>
<dbReference type="InterPro" id="IPR036259">
    <property type="entry name" value="MFS_trans_sf"/>
</dbReference>
<gene>
    <name evidence="9" type="primary">yajR</name>
    <name evidence="9" type="ORF">BN1804_01644</name>
    <name evidence="10" type="ORF">JFQ69_08135</name>
</gene>
<dbReference type="Pfam" id="PF21987">
    <property type="entry name" value="YajR_YAM"/>
    <property type="match status" value="1"/>
</dbReference>
<protein>
    <submittedName>
        <fullName evidence="9">Inner membrane transport protein YajR</fullName>
    </submittedName>
    <submittedName>
        <fullName evidence="10">MFS transporter</fullName>
    </submittedName>
</protein>
<keyword evidence="5 7" id="KW-1133">Transmembrane helix</keyword>
<sequence>MNDNKMTPLERKATWGLGTVFSLRMLGMFMVLPVLTTYGLQLQHATESLIGLAIGIYGLTQAIFQIPFGIFSDKFGRKPMIVFGLIIFIVGSLIAALSDNIYGIIIGRALQGAGAISAAVMALLSDLTREQNRTKAMAFIGISFGITFALALVLGPILTHIFGLHGLFWGIALLALGGIVITLFTVPNSEHPILNRESGFVRGSVKKVLFDAQLLKLNTGIFSLHTLLMAAFVALPLVMSSAGLAKEKHWIVYLVTMLIAFITVLPFIIYAEKKRKMKQVFLFCIFLLIIAQVILISSGSSLWLIIAGIQVFFIGFNIMEALLPSLISKEAPAGYKGTAMGIYSTSQFLGVALGGILGGWLYQHYDAQIVFLGCLVIGIIWFLISLTLRQPAYVSSLRVELPKNLSSSQQQRLQQLFNQQPGVNEVVIMADEQSAYIKVDTKQTPRATLESLISLV</sequence>
<dbReference type="PANTHER" id="PTHR23517">
    <property type="entry name" value="RESISTANCE PROTEIN MDTM, PUTATIVE-RELATED-RELATED"/>
    <property type="match status" value="1"/>
</dbReference>
<evidence type="ECO:0000313" key="9">
    <source>
        <dbReference type="EMBL" id="CRL61785.1"/>
    </source>
</evidence>
<dbReference type="InterPro" id="IPR054152">
    <property type="entry name" value="YajR_YAM"/>
</dbReference>
<feature type="transmembrane region" description="Helical" evidence="7">
    <location>
        <begin position="48"/>
        <end position="68"/>
    </location>
</feature>
<evidence type="ECO:0000256" key="1">
    <source>
        <dbReference type="ARBA" id="ARBA00004651"/>
    </source>
</evidence>
<proteinExistence type="predicted"/>
<dbReference type="InterPro" id="IPR011701">
    <property type="entry name" value="MFS"/>
</dbReference>
<evidence type="ECO:0000313" key="11">
    <source>
        <dbReference type="Proteomes" id="UP000183920"/>
    </source>
</evidence>
<keyword evidence="4 7" id="KW-0812">Transmembrane</keyword>
<dbReference type="InterPro" id="IPR020846">
    <property type="entry name" value="MFS_dom"/>
</dbReference>
<dbReference type="SUPFAM" id="SSF103473">
    <property type="entry name" value="MFS general substrate transporter"/>
    <property type="match status" value="1"/>
</dbReference>
<feature type="transmembrane region" description="Helical" evidence="7">
    <location>
        <begin position="339"/>
        <end position="362"/>
    </location>
</feature>
<dbReference type="RefSeq" id="WP_072063675.1">
    <property type="nucleotide sequence ID" value="NZ_CAXOKO010000001.1"/>
</dbReference>
<feature type="transmembrane region" description="Helical" evidence="7">
    <location>
        <begin position="104"/>
        <end position="124"/>
    </location>
</feature>
<keyword evidence="12" id="KW-1185">Reference proteome</keyword>
<feature type="transmembrane region" description="Helical" evidence="7">
    <location>
        <begin position="136"/>
        <end position="161"/>
    </location>
</feature>
<dbReference type="PROSITE" id="PS50850">
    <property type="entry name" value="MFS"/>
    <property type="match status" value="1"/>
</dbReference>
<accession>A0A0G4Q7F0</accession>
<dbReference type="GeneID" id="76521844"/>
<feature type="transmembrane region" description="Helical" evidence="7">
    <location>
        <begin position="80"/>
        <end position="98"/>
    </location>
</feature>